<dbReference type="InterPro" id="IPR000182">
    <property type="entry name" value="GNAT_dom"/>
</dbReference>
<evidence type="ECO:0000259" key="3">
    <source>
        <dbReference type="PROSITE" id="PS51186"/>
    </source>
</evidence>
<dbReference type="Proteomes" id="UP001501470">
    <property type="component" value="Unassembled WGS sequence"/>
</dbReference>
<evidence type="ECO:0000256" key="1">
    <source>
        <dbReference type="ARBA" id="ARBA00022679"/>
    </source>
</evidence>
<accession>A0ABN1ZSX9</accession>
<sequence>MDIELRSAAAEDVPAVLAFWKIAAEGTNRGGDDTAAVEALLSRDPSALLLAVAGGEIVGSLIAGFDGWRCHLYRFAVHPERRRQGIGARLLAAAEERFRGFGAWRVDAMVLEDNTLAHQVWAAAGYAPQEEWRRWVKSL</sequence>
<dbReference type="InterPro" id="IPR016181">
    <property type="entry name" value="Acyl_CoA_acyltransferase"/>
</dbReference>
<dbReference type="PANTHER" id="PTHR43877:SF1">
    <property type="entry name" value="ACETYLTRANSFERASE"/>
    <property type="match status" value="1"/>
</dbReference>
<dbReference type="SUPFAM" id="SSF55729">
    <property type="entry name" value="Acyl-CoA N-acyltransferases (Nat)"/>
    <property type="match status" value="1"/>
</dbReference>
<gene>
    <name evidence="4" type="ORF">GCM10009827_016330</name>
</gene>
<comment type="caution">
    <text evidence="4">The sequence shown here is derived from an EMBL/GenBank/DDBJ whole genome shotgun (WGS) entry which is preliminary data.</text>
</comment>
<evidence type="ECO:0000256" key="2">
    <source>
        <dbReference type="ARBA" id="ARBA00023315"/>
    </source>
</evidence>
<feature type="domain" description="N-acetyltransferase" evidence="3">
    <location>
        <begin position="3"/>
        <end position="139"/>
    </location>
</feature>
<dbReference type="CDD" id="cd04301">
    <property type="entry name" value="NAT_SF"/>
    <property type="match status" value="1"/>
</dbReference>
<dbReference type="InterPro" id="IPR050832">
    <property type="entry name" value="Bact_Acetyltransf"/>
</dbReference>
<dbReference type="PROSITE" id="PS51186">
    <property type="entry name" value="GNAT"/>
    <property type="match status" value="1"/>
</dbReference>
<reference evidence="4 5" key="1">
    <citation type="journal article" date="2019" name="Int. J. Syst. Evol. Microbiol.">
        <title>The Global Catalogue of Microorganisms (GCM) 10K type strain sequencing project: providing services to taxonomists for standard genome sequencing and annotation.</title>
        <authorList>
            <consortium name="The Broad Institute Genomics Platform"/>
            <consortium name="The Broad Institute Genome Sequencing Center for Infectious Disease"/>
            <person name="Wu L."/>
            <person name="Ma J."/>
        </authorList>
    </citation>
    <scope>NUCLEOTIDE SEQUENCE [LARGE SCALE GENOMIC DNA]</scope>
    <source>
        <strain evidence="4 5">JCM 15933</strain>
    </source>
</reference>
<evidence type="ECO:0000313" key="5">
    <source>
        <dbReference type="Proteomes" id="UP001501470"/>
    </source>
</evidence>
<dbReference type="Gene3D" id="3.40.630.30">
    <property type="match status" value="1"/>
</dbReference>
<dbReference type="EMBL" id="BAAAQD010000002">
    <property type="protein sequence ID" value="GAA1503879.1"/>
    <property type="molecule type" value="Genomic_DNA"/>
</dbReference>
<organism evidence="4 5">
    <name type="scientific">Dactylosporangium maewongense</name>
    <dbReference type="NCBI Taxonomy" id="634393"/>
    <lineage>
        <taxon>Bacteria</taxon>
        <taxon>Bacillati</taxon>
        <taxon>Actinomycetota</taxon>
        <taxon>Actinomycetes</taxon>
        <taxon>Micromonosporales</taxon>
        <taxon>Micromonosporaceae</taxon>
        <taxon>Dactylosporangium</taxon>
    </lineage>
</organism>
<protein>
    <submittedName>
        <fullName evidence="4">GNAT family N-acetyltransferase</fullName>
    </submittedName>
</protein>
<keyword evidence="1" id="KW-0808">Transferase</keyword>
<dbReference type="PANTHER" id="PTHR43877">
    <property type="entry name" value="AMINOALKYLPHOSPHONATE N-ACETYLTRANSFERASE-RELATED-RELATED"/>
    <property type="match status" value="1"/>
</dbReference>
<evidence type="ECO:0000313" key="4">
    <source>
        <dbReference type="EMBL" id="GAA1503879.1"/>
    </source>
</evidence>
<dbReference type="Pfam" id="PF00583">
    <property type="entry name" value="Acetyltransf_1"/>
    <property type="match status" value="1"/>
</dbReference>
<keyword evidence="2" id="KW-0012">Acyltransferase</keyword>
<keyword evidence="5" id="KW-1185">Reference proteome</keyword>
<name>A0ABN1ZSX9_9ACTN</name>
<proteinExistence type="predicted"/>